<keyword evidence="9" id="KW-0407">Ion channel</keyword>
<dbReference type="Pfam" id="PF00654">
    <property type="entry name" value="Voltage_CLC"/>
    <property type="match status" value="1"/>
</dbReference>
<keyword evidence="7" id="KW-0869">Chloride channel</keyword>
<feature type="transmembrane region" description="Helical" evidence="10">
    <location>
        <begin position="199"/>
        <end position="224"/>
    </location>
</feature>
<feature type="transmembrane region" description="Helical" evidence="10">
    <location>
        <begin position="336"/>
        <end position="358"/>
    </location>
</feature>
<protein>
    <submittedName>
        <fullName evidence="11">Chloride channel protein</fullName>
    </submittedName>
</protein>
<feature type="transmembrane region" description="Helical" evidence="10">
    <location>
        <begin position="70"/>
        <end position="88"/>
    </location>
</feature>
<reference evidence="11 12" key="1">
    <citation type="journal article" date="2015" name="J. Microbiol.">
        <title>Sphingosinicella ginsenosidimutans sp. nov., with ginsenoside converting activity.</title>
        <authorList>
            <person name="Kim J.K."/>
            <person name="Kang M.S."/>
            <person name="Park S.C."/>
            <person name="Kim K.M."/>
            <person name="Choi K."/>
            <person name="Yoon M.H."/>
            <person name="Im W.T."/>
        </authorList>
    </citation>
    <scope>NUCLEOTIDE SEQUENCE [LARGE SCALE GENOMIC DNA]</scope>
    <source>
        <strain evidence="11 12">BS-11</strain>
    </source>
</reference>
<evidence type="ECO:0000256" key="10">
    <source>
        <dbReference type="SAM" id="Phobius"/>
    </source>
</evidence>
<dbReference type="InterPro" id="IPR050368">
    <property type="entry name" value="ClC-type_chloride_channel"/>
</dbReference>
<feature type="transmembrane region" description="Helical" evidence="10">
    <location>
        <begin position="308"/>
        <end position="330"/>
    </location>
</feature>
<keyword evidence="12" id="KW-1185">Reference proteome</keyword>
<comment type="subcellular location">
    <subcellularLocation>
        <location evidence="1">Membrane</location>
        <topology evidence="1">Multi-pass membrane protein</topology>
    </subcellularLocation>
</comment>
<dbReference type="PANTHER" id="PTHR43427:SF6">
    <property type="entry name" value="CHLORIDE CHANNEL PROTEIN CLC-E"/>
    <property type="match status" value="1"/>
</dbReference>
<evidence type="ECO:0000256" key="2">
    <source>
        <dbReference type="ARBA" id="ARBA00022448"/>
    </source>
</evidence>
<keyword evidence="2" id="KW-0813">Transport</keyword>
<dbReference type="Gene3D" id="1.10.3080.10">
    <property type="entry name" value="Clc chloride channel"/>
    <property type="match status" value="1"/>
</dbReference>
<comment type="caution">
    <text evidence="11">The sequence shown here is derived from an EMBL/GenBank/DDBJ whole genome shotgun (WGS) entry which is preliminary data.</text>
</comment>
<dbReference type="Proteomes" id="UP000321249">
    <property type="component" value="Unassembled WGS sequence"/>
</dbReference>
<dbReference type="SUPFAM" id="SSF54631">
    <property type="entry name" value="CBS-domain pair"/>
    <property type="match status" value="1"/>
</dbReference>
<evidence type="ECO:0000256" key="6">
    <source>
        <dbReference type="ARBA" id="ARBA00023136"/>
    </source>
</evidence>
<evidence type="ECO:0000313" key="11">
    <source>
        <dbReference type="EMBL" id="TXC64724.1"/>
    </source>
</evidence>
<evidence type="ECO:0000313" key="12">
    <source>
        <dbReference type="Proteomes" id="UP000321249"/>
    </source>
</evidence>
<feature type="transmembrane region" description="Helical" evidence="10">
    <location>
        <begin position="399"/>
        <end position="416"/>
    </location>
</feature>
<accession>A0A5C6TW95</accession>
<evidence type="ECO:0000256" key="3">
    <source>
        <dbReference type="ARBA" id="ARBA00022692"/>
    </source>
</evidence>
<dbReference type="CDD" id="cd00400">
    <property type="entry name" value="Voltage_gated_ClC"/>
    <property type="match status" value="1"/>
</dbReference>
<dbReference type="RefSeq" id="WP_147044147.1">
    <property type="nucleotide sequence ID" value="NZ_BAABIR010000001.1"/>
</dbReference>
<evidence type="ECO:0000256" key="8">
    <source>
        <dbReference type="ARBA" id="ARBA00023214"/>
    </source>
</evidence>
<dbReference type="InterPro" id="IPR001807">
    <property type="entry name" value="ClC"/>
</dbReference>
<dbReference type="GO" id="GO:0034707">
    <property type="term" value="C:chloride channel complex"/>
    <property type="evidence" value="ECO:0007669"/>
    <property type="project" value="UniProtKB-KW"/>
</dbReference>
<keyword evidence="4 10" id="KW-1133">Transmembrane helix</keyword>
<evidence type="ECO:0000256" key="4">
    <source>
        <dbReference type="ARBA" id="ARBA00022989"/>
    </source>
</evidence>
<dbReference type="SUPFAM" id="SSF81340">
    <property type="entry name" value="Clc chloride channel"/>
    <property type="match status" value="1"/>
</dbReference>
<dbReference type="AlphaFoldDB" id="A0A5C6TW95"/>
<feature type="transmembrane region" description="Helical" evidence="10">
    <location>
        <begin position="163"/>
        <end position="187"/>
    </location>
</feature>
<dbReference type="Gene3D" id="3.10.580.10">
    <property type="entry name" value="CBS-domain"/>
    <property type="match status" value="1"/>
</dbReference>
<organism evidence="11 12">
    <name type="scientific">Allosphingosinicella ginsenosidimutans</name>
    <dbReference type="NCBI Taxonomy" id="1176539"/>
    <lineage>
        <taxon>Bacteria</taxon>
        <taxon>Pseudomonadati</taxon>
        <taxon>Pseudomonadota</taxon>
        <taxon>Alphaproteobacteria</taxon>
        <taxon>Sphingomonadales</taxon>
        <taxon>Sphingomonadaceae</taxon>
        <taxon>Allosphingosinicella</taxon>
    </lineage>
</organism>
<gene>
    <name evidence="11" type="ORF">FRZ32_14355</name>
</gene>
<evidence type="ECO:0000256" key="9">
    <source>
        <dbReference type="ARBA" id="ARBA00023303"/>
    </source>
</evidence>
<keyword evidence="3 10" id="KW-0812">Transmembrane</keyword>
<dbReference type="PRINTS" id="PR00762">
    <property type="entry name" value="CLCHANNEL"/>
</dbReference>
<keyword evidence="5" id="KW-0406">Ion transport</keyword>
<keyword evidence="8" id="KW-0868">Chloride</keyword>
<name>A0A5C6TW95_9SPHN</name>
<feature type="transmembrane region" description="Helical" evidence="10">
    <location>
        <begin position="236"/>
        <end position="257"/>
    </location>
</feature>
<evidence type="ECO:0000256" key="5">
    <source>
        <dbReference type="ARBA" id="ARBA00023065"/>
    </source>
</evidence>
<dbReference type="EMBL" id="VOQQ01000001">
    <property type="protein sequence ID" value="TXC64724.1"/>
    <property type="molecule type" value="Genomic_DNA"/>
</dbReference>
<dbReference type="PANTHER" id="PTHR43427">
    <property type="entry name" value="CHLORIDE CHANNEL PROTEIN CLC-E"/>
    <property type="match status" value="1"/>
</dbReference>
<dbReference type="GO" id="GO:0005254">
    <property type="term" value="F:chloride channel activity"/>
    <property type="evidence" value="ECO:0007669"/>
    <property type="project" value="UniProtKB-KW"/>
</dbReference>
<proteinExistence type="predicted"/>
<sequence length="584" mass="60831">MTPTKFASILRHQRRRLRSSEVALIALAVAVGLAAGLLTLIQGGLAHLVQRLLYGAAIDRLSAVTAVDPLRLLALPLGGLVLAGISYATRGRQRAPIDVVEANALHGGVIPARDSLVVSAQTLVSNGAGASVGLEAAYAQMGGGVASIAGQWLKLRRNDLRTLVGAGAGAAVGAAFSAPLTGAFYAFEIVIGAYTPAAIAPVAAACIAAAVMIRSAGAAPYLIALPSGHAIETTDYLFYAALGFACALAAIILMQAITALETNVRRLPIPDRWRPVAGGILLMPLALLSPQTLSAGHGALHLDLAVPLGLGTLAGIFFLKIAASAISLGFGFRGGMFFASLFLGSLAGQMFALILAALPGAPPIDPVDAALVGMAAMAVAVVGGPMTMSMLVLESTHDFALTAVAIAAALCASTLVRETFGFSFSTWRLHTRGETIRSARDIGWMRSLTAGRMMRRETPMVDADITIADFRHRFPLGSAGRIILTDGSGHYAGIVPTPLAFAASADPSAPVRTLAILADQTLRPDEDVAAIMRRFEDLSADEMVVVDPEGAVLGLVSEKYVRRRYAEELEKSQRELFGEARESK</sequence>
<evidence type="ECO:0000256" key="1">
    <source>
        <dbReference type="ARBA" id="ARBA00004141"/>
    </source>
</evidence>
<evidence type="ECO:0000256" key="7">
    <source>
        <dbReference type="ARBA" id="ARBA00023173"/>
    </source>
</evidence>
<keyword evidence="6 10" id="KW-0472">Membrane</keyword>
<dbReference type="OrthoDB" id="9814803at2"/>
<dbReference type="InterPro" id="IPR014743">
    <property type="entry name" value="Cl-channel_core"/>
</dbReference>
<dbReference type="InterPro" id="IPR046342">
    <property type="entry name" value="CBS_dom_sf"/>
</dbReference>
<feature type="transmembrane region" description="Helical" evidence="10">
    <location>
        <begin position="370"/>
        <end position="393"/>
    </location>
</feature>